<dbReference type="InterPro" id="IPR002884">
    <property type="entry name" value="P_dom"/>
</dbReference>
<evidence type="ECO:0000256" key="1">
    <source>
        <dbReference type="ARBA" id="ARBA00022670"/>
    </source>
</evidence>
<evidence type="ECO:0000313" key="5">
    <source>
        <dbReference type="EMBL" id="TWI35882.1"/>
    </source>
</evidence>
<dbReference type="GO" id="GO:0016020">
    <property type="term" value="C:membrane"/>
    <property type="evidence" value="ECO:0007669"/>
    <property type="project" value="TreeGrafter"/>
</dbReference>
<dbReference type="PRINTS" id="PR00313">
    <property type="entry name" value="CABNDNGRPT"/>
</dbReference>
<dbReference type="InterPro" id="IPR000209">
    <property type="entry name" value="Peptidase_S8/S53_dom"/>
</dbReference>
<dbReference type="GO" id="GO:0012505">
    <property type="term" value="C:endomembrane system"/>
    <property type="evidence" value="ECO:0007669"/>
    <property type="project" value="UniProtKB-ARBA"/>
</dbReference>
<evidence type="ECO:0000256" key="2">
    <source>
        <dbReference type="ARBA" id="ARBA00022801"/>
    </source>
</evidence>
<dbReference type="PANTHER" id="PTHR42884:SF14">
    <property type="entry name" value="NEUROENDOCRINE CONVERTASE 1"/>
    <property type="match status" value="1"/>
</dbReference>
<dbReference type="Gene3D" id="2.150.10.10">
    <property type="entry name" value="Serralysin-like metalloprotease, C-terminal"/>
    <property type="match status" value="3"/>
</dbReference>
<dbReference type="Gene3D" id="2.60.120.260">
    <property type="entry name" value="Galactose-binding domain-like"/>
    <property type="match status" value="1"/>
</dbReference>
<evidence type="ECO:0000256" key="3">
    <source>
        <dbReference type="ARBA" id="ARBA00022825"/>
    </source>
</evidence>
<dbReference type="OrthoDB" id="9809583at2"/>
<dbReference type="RefSeq" id="WP_145396940.1">
    <property type="nucleotide sequence ID" value="NZ_VLKU01000003.1"/>
</dbReference>
<comment type="caution">
    <text evidence="5">The sequence shown here is derived from an EMBL/GenBank/DDBJ whole genome shotgun (WGS) entry which is preliminary data.</text>
</comment>
<dbReference type="GO" id="GO:0004252">
    <property type="term" value="F:serine-type endopeptidase activity"/>
    <property type="evidence" value="ECO:0007669"/>
    <property type="project" value="InterPro"/>
</dbReference>
<protein>
    <submittedName>
        <fullName evidence="5">Ca2+-binding RTX toxin-like protein</fullName>
    </submittedName>
</protein>
<dbReference type="Pfam" id="PF00353">
    <property type="entry name" value="HemolysinCabind"/>
    <property type="match status" value="3"/>
</dbReference>
<dbReference type="PANTHER" id="PTHR42884">
    <property type="entry name" value="PROPROTEIN CONVERTASE SUBTILISIN/KEXIN-RELATED"/>
    <property type="match status" value="1"/>
</dbReference>
<dbReference type="Proteomes" id="UP000316225">
    <property type="component" value="Unassembled WGS sequence"/>
</dbReference>
<dbReference type="EMBL" id="VLKU01000003">
    <property type="protein sequence ID" value="TWI35882.1"/>
    <property type="molecule type" value="Genomic_DNA"/>
</dbReference>
<name>A0A562NUL3_9RHOB</name>
<dbReference type="GO" id="GO:0005509">
    <property type="term" value="F:calcium ion binding"/>
    <property type="evidence" value="ECO:0007669"/>
    <property type="project" value="InterPro"/>
</dbReference>
<sequence length="1008" mass="106549">MPYTPRDTYFRFQTYLSGRYDLGPHSPNGMTPWLNVQDVWDDYRGRGVNVAVFGYPDADHWDLRANYNFAGRPTLNPPNAHLSSNGLATALAGTIAADDNGRGLVGVAPDSRVAGYGQFMGNGIRLLDADVVVARTDTVRFGATHLDAAAVTAGRDGKGSVVVLENAPGNSISINLDGSQFGNAGSRHAVVVNALSVEGVIGYGSMENEMTLTSVLADTASYIHGSTGVITDPWDPNKWQFDPSIWSNANDAIATLVLDDLGAIGRVGANSGSFGLLPPLINRLYGTPITDLNSGAMTTTFNSGQESAIVAGVVALMLEANPNLGWRDVQTILSHASVWHKGRGIAPDLTGALDYIERQSVNNATTHNGGGFAFSRDLGFGTLDAFQAVRLAETWRGTQSSQNEVNLSVGGGTNIGRRIQVHDNGALTGPEPVVARLNLNIARDIDIESLDLRLDLHVLQRVEEVWGTFWGGLAAAIDVTLISPDGTRWHVRQGGGSDATDIVHGTPPGPNATQAQLNAYWGDFDGSWSTRRFAGESAQGQWQIELRSRAEQPGLMDILVQALRLTVHGAGETSADTYVFNDDFRRTNRGADGTINLGNDRVIRDWQGDNIVNASAMGDETLVLHARGGSTSTADGARLYSLGAATRISTLIASDGHDRLHSAGTHGTRMEGGRGNDTYYVSHSMDQVIERAGHGRDAVFIGTNFSLGRIQGPVEIVKMVGAGNWALYGTARSEVLEGNAGNNALHGGAGHDTLIGRAGRDTMVGGLGNDIYITDGRDLIVEKVGEGIDTVQSWASLNLPRNIENIVLLGTANISATGNAMDNRITGNAGNNWLTGGGGRDTMIGGRGNDTYLTDGNDIIIEGAGGGFDTVRSSGSFRLPAHVENLILTGAANTTATGNAMSNFIAGNSGNNWLNGLGGNDTLRGGAGADHFVFGAGRTLVADFQNNIDTLHINNDLWGGRALTPQQVLAQFGEIQNGRAVLDFGHGNVLTVNGVNSLNILIDDLVVF</sequence>
<keyword evidence="3" id="KW-0720">Serine protease</keyword>
<dbReference type="InterPro" id="IPR036852">
    <property type="entry name" value="Peptidase_S8/S53_dom_sf"/>
</dbReference>
<evidence type="ECO:0000259" key="4">
    <source>
        <dbReference type="PROSITE" id="PS51829"/>
    </source>
</evidence>
<dbReference type="Gene3D" id="3.40.50.200">
    <property type="entry name" value="Peptidase S8/S53 domain"/>
    <property type="match status" value="1"/>
</dbReference>
<gene>
    <name evidence="5" type="ORF">IQ24_01240</name>
</gene>
<dbReference type="SUPFAM" id="SSF52743">
    <property type="entry name" value="Subtilisin-like"/>
    <property type="match status" value="1"/>
</dbReference>
<evidence type="ECO:0000313" key="6">
    <source>
        <dbReference type="Proteomes" id="UP000316225"/>
    </source>
</evidence>
<keyword evidence="6" id="KW-1185">Reference proteome</keyword>
<dbReference type="Pfam" id="PF00082">
    <property type="entry name" value="Peptidase_S8"/>
    <property type="match status" value="1"/>
</dbReference>
<feature type="domain" description="P/Homo B" evidence="4">
    <location>
        <begin position="398"/>
        <end position="573"/>
    </location>
</feature>
<accession>A0A562NUL3</accession>
<keyword evidence="2" id="KW-0378">Hydrolase</keyword>
<keyword evidence="1" id="KW-0645">Protease</keyword>
<dbReference type="SUPFAM" id="SSF51120">
    <property type="entry name" value="beta-Roll"/>
    <property type="match status" value="3"/>
</dbReference>
<dbReference type="GO" id="GO:0005737">
    <property type="term" value="C:cytoplasm"/>
    <property type="evidence" value="ECO:0007669"/>
    <property type="project" value="UniProtKB-ARBA"/>
</dbReference>
<dbReference type="InterPro" id="IPR001343">
    <property type="entry name" value="Hemolysn_Ca-bd"/>
</dbReference>
<organism evidence="5 6">
    <name type="scientific">Paracoccus sulfuroxidans</name>
    <dbReference type="NCBI Taxonomy" id="384678"/>
    <lineage>
        <taxon>Bacteria</taxon>
        <taxon>Pseudomonadati</taxon>
        <taxon>Pseudomonadota</taxon>
        <taxon>Alphaproteobacteria</taxon>
        <taxon>Rhodobacterales</taxon>
        <taxon>Paracoccaceae</taxon>
        <taxon>Paracoccus</taxon>
    </lineage>
</organism>
<proteinExistence type="predicted"/>
<dbReference type="InterPro" id="IPR011049">
    <property type="entry name" value="Serralysin-like_metalloprot_C"/>
</dbReference>
<reference evidence="5 6" key="1">
    <citation type="journal article" date="2015" name="Stand. Genomic Sci.">
        <title>Genomic Encyclopedia of Bacterial and Archaeal Type Strains, Phase III: the genomes of soil and plant-associated and newly described type strains.</title>
        <authorList>
            <person name="Whitman W.B."/>
            <person name="Woyke T."/>
            <person name="Klenk H.P."/>
            <person name="Zhou Y."/>
            <person name="Lilburn T.G."/>
            <person name="Beck B.J."/>
            <person name="De Vos P."/>
            <person name="Vandamme P."/>
            <person name="Eisen J.A."/>
            <person name="Garrity G."/>
            <person name="Hugenholtz P."/>
            <person name="Kyrpides N.C."/>
        </authorList>
    </citation>
    <scope>NUCLEOTIDE SEQUENCE [LARGE SCALE GENOMIC DNA]</scope>
    <source>
        <strain evidence="5 6">CGMCC 1.5364</strain>
    </source>
</reference>
<dbReference type="AlphaFoldDB" id="A0A562NUL3"/>
<dbReference type="PROSITE" id="PS51829">
    <property type="entry name" value="P_HOMO_B"/>
    <property type="match status" value="1"/>
</dbReference>
<dbReference type="GO" id="GO:0016485">
    <property type="term" value="P:protein processing"/>
    <property type="evidence" value="ECO:0007669"/>
    <property type="project" value="TreeGrafter"/>
</dbReference>